<feature type="transmembrane region" description="Helical" evidence="1">
    <location>
        <begin position="129"/>
        <end position="147"/>
    </location>
</feature>
<accession>A0ABD7IK44</accession>
<dbReference type="AlphaFoldDB" id="A0ABD7IK44"/>
<feature type="transmembrane region" description="Helical" evidence="1">
    <location>
        <begin position="286"/>
        <end position="305"/>
    </location>
</feature>
<comment type="caution">
    <text evidence="3">The sequence shown here is derived from an EMBL/GenBank/DDBJ whole genome shotgun (WGS) entry which is preliminary data.</text>
</comment>
<dbReference type="RefSeq" id="WP_122218012.1">
    <property type="nucleotide sequence ID" value="NZ_RDCJ01000121.1"/>
</dbReference>
<feature type="transmembrane region" description="Helical" evidence="1">
    <location>
        <begin position="89"/>
        <end position="109"/>
    </location>
</feature>
<proteinExistence type="predicted"/>
<feature type="transmembrane region" description="Helical" evidence="1">
    <location>
        <begin position="159"/>
        <end position="176"/>
    </location>
</feature>
<evidence type="ECO:0000313" key="3">
    <source>
        <dbReference type="EMBL" id="RMW41831.1"/>
    </source>
</evidence>
<name>A0ABD7IK44_LACPE</name>
<keyword evidence="3" id="KW-0808">Transferase</keyword>
<reference evidence="3 4" key="1">
    <citation type="submission" date="2018-10" db="EMBL/GenBank/DDBJ databases">
        <title>Genome sequences of five Lactobacillus pentosus strains isolated from brines of traditionally fermented spanish-style green table olives and differences between them.</title>
        <authorList>
            <person name="Jimenez Diaz R."/>
        </authorList>
    </citation>
    <scope>NUCLEOTIDE SEQUENCE [LARGE SCALE GENOMIC DNA]</scope>
    <source>
        <strain evidence="3 4">IG10</strain>
    </source>
</reference>
<feature type="transmembrane region" description="Helical" evidence="1">
    <location>
        <begin position="12"/>
        <end position="31"/>
    </location>
</feature>
<feature type="domain" description="Acyltransferase 3" evidence="2">
    <location>
        <begin position="8"/>
        <end position="344"/>
    </location>
</feature>
<dbReference type="EMBL" id="RDCJ01000121">
    <property type="protein sequence ID" value="RMW41831.1"/>
    <property type="molecule type" value="Genomic_DNA"/>
</dbReference>
<feature type="transmembrane region" description="Helical" evidence="1">
    <location>
        <begin position="219"/>
        <end position="241"/>
    </location>
</feature>
<dbReference type="GO" id="GO:0016746">
    <property type="term" value="F:acyltransferase activity"/>
    <property type="evidence" value="ECO:0007669"/>
    <property type="project" value="UniProtKB-KW"/>
</dbReference>
<gene>
    <name evidence="3" type="ORF">D6U18_17720</name>
</gene>
<keyword evidence="3" id="KW-0012">Acyltransferase</keyword>
<feature type="transmembrane region" description="Helical" evidence="1">
    <location>
        <begin position="51"/>
        <end position="77"/>
    </location>
</feature>
<keyword evidence="1" id="KW-1133">Transmembrane helix</keyword>
<evidence type="ECO:0000313" key="4">
    <source>
        <dbReference type="Proteomes" id="UP000276249"/>
    </source>
</evidence>
<feature type="transmembrane region" description="Helical" evidence="1">
    <location>
        <begin position="182"/>
        <end position="199"/>
    </location>
</feature>
<keyword evidence="1" id="KW-0812">Transmembrane</keyword>
<dbReference type="InterPro" id="IPR002656">
    <property type="entry name" value="Acyl_transf_3_dom"/>
</dbReference>
<evidence type="ECO:0000259" key="2">
    <source>
        <dbReference type="Pfam" id="PF01757"/>
    </source>
</evidence>
<organism evidence="3 4">
    <name type="scientific">Lactiplantibacillus pentosus</name>
    <name type="common">Lactobacillus pentosus</name>
    <dbReference type="NCBI Taxonomy" id="1589"/>
    <lineage>
        <taxon>Bacteria</taxon>
        <taxon>Bacillati</taxon>
        <taxon>Bacillota</taxon>
        <taxon>Bacilli</taxon>
        <taxon>Lactobacillales</taxon>
        <taxon>Lactobacillaceae</taxon>
        <taxon>Lactiplantibacillus</taxon>
    </lineage>
</organism>
<sequence>MKKQRSSNIELLRIVAMFLIVLHHAIVHGGLDKTTIDFYTIPHFLAHGVTIFLLQSLVVFGKMGVAIFVLITGYFMVYSQARLVKVIKIWLAIFIYSLGLFVFAIAIGAQNFSLAGLVKSILPVIFSNYWFMTSYVVMYLFIPAINIFLNKATSGMRRLVIELLFLTNVILPIVFATMPDNAVALGATNITSFIMLYLIGAEMRFRQLLQPRYRLVGRILFWGSLIGYIASVACLDGLGLITKKTFFIEHATVLAGSGSNGIFALGMAVGLFILVGTKPIKSRKSINLVAASTLSVYLIHDNPYIRPWLWHTVFGLGTVFKTVWWLSIVRLIVVTVIVYVVATLIDMARQGLFNRIENRVCSWAATRINVTNRWLEGKASLVIAKLTR</sequence>
<keyword evidence="1" id="KW-0472">Membrane</keyword>
<protein>
    <submittedName>
        <fullName evidence="3">Acyltransferase</fullName>
    </submittedName>
</protein>
<dbReference type="Proteomes" id="UP000276249">
    <property type="component" value="Unassembled WGS sequence"/>
</dbReference>
<evidence type="ECO:0000256" key="1">
    <source>
        <dbReference type="SAM" id="Phobius"/>
    </source>
</evidence>
<feature type="transmembrane region" description="Helical" evidence="1">
    <location>
        <begin position="325"/>
        <end position="345"/>
    </location>
</feature>
<dbReference type="Pfam" id="PF01757">
    <property type="entry name" value="Acyl_transf_3"/>
    <property type="match status" value="1"/>
</dbReference>
<feature type="transmembrane region" description="Helical" evidence="1">
    <location>
        <begin position="253"/>
        <end position="274"/>
    </location>
</feature>